<gene>
    <name evidence="1" type="ORF">ACFO0C_43895</name>
</gene>
<organism evidence="1 2">
    <name type="scientific">Actinoplanes subglobosus</name>
    <dbReference type="NCBI Taxonomy" id="1547892"/>
    <lineage>
        <taxon>Bacteria</taxon>
        <taxon>Bacillati</taxon>
        <taxon>Actinomycetota</taxon>
        <taxon>Actinomycetes</taxon>
        <taxon>Micromonosporales</taxon>
        <taxon>Micromonosporaceae</taxon>
        <taxon>Actinoplanes</taxon>
    </lineage>
</organism>
<comment type="caution">
    <text evidence="1">The sequence shown here is derived from an EMBL/GenBank/DDBJ whole genome shotgun (WGS) entry which is preliminary data.</text>
</comment>
<evidence type="ECO:0000313" key="2">
    <source>
        <dbReference type="Proteomes" id="UP001595867"/>
    </source>
</evidence>
<reference evidence="2" key="1">
    <citation type="journal article" date="2019" name="Int. J. Syst. Evol. Microbiol.">
        <title>The Global Catalogue of Microorganisms (GCM) 10K type strain sequencing project: providing services to taxonomists for standard genome sequencing and annotation.</title>
        <authorList>
            <consortium name="The Broad Institute Genomics Platform"/>
            <consortium name="The Broad Institute Genome Sequencing Center for Infectious Disease"/>
            <person name="Wu L."/>
            <person name="Ma J."/>
        </authorList>
    </citation>
    <scope>NUCLEOTIDE SEQUENCE [LARGE SCALE GENOMIC DNA]</scope>
    <source>
        <strain evidence="2">TBRC 5832</strain>
    </source>
</reference>
<dbReference type="RefSeq" id="WP_378072791.1">
    <property type="nucleotide sequence ID" value="NZ_JBHSBL010000029.1"/>
</dbReference>
<evidence type="ECO:0000313" key="1">
    <source>
        <dbReference type="EMBL" id="MFC4071919.1"/>
    </source>
</evidence>
<protein>
    <submittedName>
        <fullName evidence="1">Uncharacterized protein</fullName>
    </submittedName>
</protein>
<keyword evidence="2" id="KW-1185">Reference proteome</keyword>
<sequence>MNNTTEPTPVPITVWHVPAARVGETLSLPLAHRLIVTYTRGRQVILDLTVGEQLAAAADARHRRHTRHRSAREPDRPALTVATGADATAVMAGCPIRLAVVLPGVDFSVNQTLIAAADDAGLIYRDRVVAVHDDLTVHTDILVFTGR</sequence>
<name>A0ABV8JA69_9ACTN</name>
<dbReference type="Proteomes" id="UP001595867">
    <property type="component" value="Unassembled WGS sequence"/>
</dbReference>
<accession>A0ABV8JA69</accession>
<dbReference type="EMBL" id="JBHSBL010000029">
    <property type="protein sequence ID" value="MFC4071919.1"/>
    <property type="molecule type" value="Genomic_DNA"/>
</dbReference>
<proteinExistence type="predicted"/>